<dbReference type="InterPro" id="IPR029045">
    <property type="entry name" value="ClpP/crotonase-like_dom_sf"/>
</dbReference>
<dbReference type="GO" id="GO:0004252">
    <property type="term" value="F:serine-type endopeptidase activity"/>
    <property type="evidence" value="ECO:0007669"/>
    <property type="project" value="InterPro"/>
</dbReference>
<keyword evidence="5" id="KW-0720">Serine protease</keyword>
<dbReference type="GO" id="GO:0051117">
    <property type="term" value="F:ATPase binding"/>
    <property type="evidence" value="ECO:0007669"/>
    <property type="project" value="TreeGrafter"/>
</dbReference>
<dbReference type="InterPro" id="IPR023562">
    <property type="entry name" value="ClpP/TepA"/>
</dbReference>
<feature type="compositionally biased region" description="Polar residues" evidence="7">
    <location>
        <begin position="337"/>
        <end position="354"/>
    </location>
</feature>
<dbReference type="SUPFAM" id="SSF52096">
    <property type="entry name" value="ClpP/crotonase"/>
    <property type="match status" value="1"/>
</dbReference>
<dbReference type="PANTHER" id="PTHR10381">
    <property type="entry name" value="ATP-DEPENDENT CLP PROTEASE PROTEOLYTIC SUBUNIT"/>
    <property type="match status" value="1"/>
</dbReference>
<dbReference type="PANTHER" id="PTHR10381:SF70">
    <property type="entry name" value="ATP-DEPENDENT CLP PROTEASE PROTEOLYTIC SUBUNIT"/>
    <property type="match status" value="1"/>
</dbReference>
<dbReference type="InterPro" id="IPR001907">
    <property type="entry name" value="ClpP"/>
</dbReference>
<dbReference type="AlphaFoldDB" id="A0A510KRA7"/>
<dbReference type="Proteomes" id="UP000321378">
    <property type="component" value="Chromosome"/>
</dbReference>
<evidence type="ECO:0000256" key="4">
    <source>
        <dbReference type="ARBA" id="ARBA00022801"/>
    </source>
</evidence>
<organism evidence="8 9">
    <name type="scientific">Leptotrichia trevisanii</name>
    <dbReference type="NCBI Taxonomy" id="109328"/>
    <lineage>
        <taxon>Bacteria</taxon>
        <taxon>Fusobacteriati</taxon>
        <taxon>Fusobacteriota</taxon>
        <taxon>Fusobacteriia</taxon>
        <taxon>Fusobacteriales</taxon>
        <taxon>Leptotrichiaceae</taxon>
        <taxon>Leptotrichia</taxon>
    </lineage>
</organism>
<dbReference type="GO" id="GO:0009368">
    <property type="term" value="C:endopeptidase Clp complex"/>
    <property type="evidence" value="ECO:0007669"/>
    <property type="project" value="TreeGrafter"/>
</dbReference>
<evidence type="ECO:0000256" key="7">
    <source>
        <dbReference type="SAM" id="MobiDB-lite"/>
    </source>
</evidence>
<dbReference type="CDD" id="cd07016">
    <property type="entry name" value="S14_ClpP_1"/>
    <property type="match status" value="1"/>
</dbReference>
<dbReference type="Gene3D" id="3.90.226.10">
    <property type="entry name" value="2-enoyl-CoA Hydratase, Chain A, domain 1"/>
    <property type="match status" value="1"/>
</dbReference>
<evidence type="ECO:0000256" key="2">
    <source>
        <dbReference type="ARBA" id="ARBA00022490"/>
    </source>
</evidence>
<name>A0A510KRA7_9FUSO</name>
<comment type="similarity">
    <text evidence="1 6">Belongs to the peptidase S14 family.</text>
</comment>
<evidence type="ECO:0000313" key="8">
    <source>
        <dbReference type="EMBL" id="BBM52523.1"/>
    </source>
</evidence>
<dbReference type="RefSeq" id="WP_146996886.1">
    <property type="nucleotide sequence ID" value="NZ_AP019840.1"/>
</dbReference>
<dbReference type="GO" id="GO:0004176">
    <property type="term" value="F:ATP-dependent peptidase activity"/>
    <property type="evidence" value="ECO:0007669"/>
    <property type="project" value="InterPro"/>
</dbReference>
<accession>A0A510KRA7</accession>
<gene>
    <name evidence="8" type="primary">clpP</name>
    <name evidence="8" type="ORF">JMUB3935_1502</name>
</gene>
<evidence type="ECO:0000256" key="5">
    <source>
        <dbReference type="ARBA" id="ARBA00022825"/>
    </source>
</evidence>
<keyword evidence="2" id="KW-0963">Cytoplasm</keyword>
<evidence type="ECO:0000256" key="6">
    <source>
        <dbReference type="RuleBase" id="RU003567"/>
    </source>
</evidence>
<evidence type="ECO:0000313" key="9">
    <source>
        <dbReference type="Proteomes" id="UP000321378"/>
    </source>
</evidence>
<reference evidence="8 9" key="1">
    <citation type="submission" date="2019-07" db="EMBL/GenBank/DDBJ databases">
        <title>Complete Genome Sequence of Leptotrichia trevisanii Strain JMUB3935.</title>
        <authorList>
            <person name="Watanabe S."/>
            <person name="Cui L."/>
        </authorList>
    </citation>
    <scope>NUCLEOTIDE SEQUENCE [LARGE SCALE GENOMIC DNA]</scope>
    <source>
        <strain evidence="8 9">JMUB3935</strain>
    </source>
</reference>
<dbReference type="Pfam" id="PF00574">
    <property type="entry name" value="CLP_protease"/>
    <property type="match status" value="1"/>
</dbReference>
<sequence>MPKQLKFWNVMKNDEEKSAELILYGSIGSDEYWDDISDKAFKQDIENLGDVENITLHINSPGGSVFSAVAIANTLKNHKAKITANIDGLAASAATIITSACDTVRMPKNALFMVHNPITFAYGNNQDMKKTVEMLDKVKDSIIETYLNKAKTDRETLSELMDNETWMNAETAKEYGFIDEILDENVEKEVVENKLIINNMAFDISKFKNFKEKKNQDPRIINISVNSTGSPEEIADKFRDILNSTENQKNEGENMTLEELKNKFPELYNQIFNEGKEVGITKERERMRKIDNLDVSNYSELVENAKYNEPVEASVLAVNILNKQKEERIQKLQNIKNDSQNNFTPPVPNNGTAENNEEKKFMGVNISNIFSLMNKKTEEGK</sequence>
<proteinExistence type="inferred from homology"/>
<dbReference type="EMBL" id="AP019840">
    <property type="protein sequence ID" value="BBM52523.1"/>
    <property type="molecule type" value="Genomic_DNA"/>
</dbReference>
<dbReference type="NCBIfam" id="NF045542">
    <property type="entry name" value="Clp_rel_HeadMat"/>
    <property type="match status" value="1"/>
</dbReference>
<dbReference type="PRINTS" id="PR00127">
    <property type="entry name" value="CLPPROTEASEP"/>
</dbReference>
<feature type="region of interest" description="Disordered" evidence="7">
    <location>
        <begin position="337"/>
        <end position="356"/>
    </location>
</feature>
<keyword evidence="4" id="KW-0378">Hydrolase</keyword>
<dbReference type="GO" id="GO:0006515">
    <property type="term" value="P:protein quality control for misfolded or incompletely synthesized proteins"/>
    <property type="evidence" value="ECO:0007669"/>
    <property type="project" value="TreeGrafter"/>
</dbReference>
<protein>
    <recommendedName>
        <fullName evidence="6">ATP-dependent Clp protease proteolytic subunit</fullName>
    </recommendedName>
</protein>
<evidence type="ECO:0000256" key="3">
    <source>
        <dbReference type="ARBA" id="ARBA00022670"/>
    </source>
</evidence>
<evidence type="ECO:0000256" key="1">
    <source>
        <dbReference type="ARBA" id="ARBA00007039"/>
    </source>
</evidence>
<keyword evidence="3 8" id="KW-0645">Protease</keyword>